<keyword evidence="3" id="KW-1185">Reference proteome</keyword>
<gene>
    <name evidence="2" type="ORF">MKUB_47590</name>
</gene>
<protein>
    <submittedName>
        <fullName evidence="2">Uncharacterized protein</fullName>
    </submittedName>
</protein>
<evidence type="ECO:0000313" key="2">
    <source>
        <dbReference type="EMBL" id="GFG67269.1"/>
    </source>
</evidence>
<evidence type="ECO:0000256" key="1">
    <source>
        <dbReference type="SAM" id="Phobius"/>
    </source>
</evidence>
<comment type="caution">
    <text evidence="2">The sequence shown here is derived from an EMBL/GenBank/DDBJ whole genome shotgun (WGS) entry which is preliminary data.</text>
</comment>
<accession>A0ABQ1BU76</accession>
<feature type="transmembrane region" description="Helical" evidence="1">
    <location>
        <begin position="32"/>
        <end position="50"/>
    </location>
</feature>
<name>A0ABQ1BU76_9MYCO</name>
<proteinExistence type="predicted"/>
<keyword evidence="1" id="KW-0812">Transmembrane</keyword>
<sequence length="55" mass="5964">MAAWAATILCMNSVGPQRRNLRSRVTSVSVDWWATLAAGVITALAVADVLPRIPW</sequence>
<dbReference type="EMBL" id="BLKU01000005">
    <property type="protein sequence ID" value="GFG67269.1"/>
    <property type="molecule type" value="Genomic_DNA"/>
</dbReference>
<keyword evidence="1" id="KW-1133">Transmembrane helix</keyword>
<keyword evidence="1" id="KW-0472">Membrane</keyword>
<reference evidence="2 3" key="1">
    <citation type="journal article" date="2019" name="Emerg. Microbes Infect.">
        <title>Comprehensive subspecies identification of 175 nontuberculous mycobacteria species based on 7547 genomic profiles.</title>
        <authorList>
            <person name="Matsumoto Y."/>
            <person name="Kinjo T."/>
            <person name="Motooka D."/>
            <person name="Nabeya D."/>
            <person name="Jung N."/>
            <person name="Uechi K."/>
            <person name="Horii T."/>
            <person name="Iida T."/>
            <person name="Fujita J."/>
            <person name="Nakamura S."/>
        </authorList>
    </citation>
    <scope>NUCLEOTIDE SEQUENCE [LARGE SCALE GENOMIC DNA]</scope>
    <source>
        <strain evidence="2 3">JCM 13573</strain>
    </source>
</reference>
<evidence type="ECO:0000313" key="3">
    <source>
        <dbReference type="Proteomes" id="UP000465306"/>
    </source>
</evidence>
<organism evidence="2 3">
    <name type="scientific">Mycobacterium kubicae</name>
    <dbReference type="NCBI Taxonomy" id="120959"/>
    <lineage>
        <taxon>Bacteria</taxon>
        <taxon>Bacillati</taxon>
        <taxon>Actinomycetota</taxon>
        <taxon>Actinomycetes</taxon>
        <taxon>Mycobacteriales</taxon>
        <taxon>Mycobacteriaceae</taxon>
        <taxon>Mycobacterium</taxon>
        <taxon>Mycobacterium simiae complex</taxon>
    </lineage>
</organism>
<dbReference type="Proteomes" id="UP000465306">
    <property type="component" value="Unassembled WGS sequence"/>
</dbReference>